<dbReference type="AlphaFoldDB" id="A0AAD5MHV9"/>
<gene>
    <name evidence="1" type="ORF">KIN20_005103</name>
</gene>
<accession>A0AAD5MHV9</accession>
<keyword evidence="2" id="KW-1185">Reference proteome</keyword>
<evidence type="ECO:0000313" key="2">
    <source>
        <dbReference type="Proteomes" id="UP001196413"/>
    </source>
</evidence>
<reference evidence="1" key="1">
    <citation type="submission" date="2021-06" db="EMBL/GenBank/DDBJ databases">
        <title>Parelaphostrongylus tenuis whole genome reference sequence.</title>
        <authorList>
            <person name="Garwood T.J."/>
            <person name="Larsen P.A."/>
            <person name="Fountain-Jones N.M."/>
            <person name="Garbe J.R."/>
            <person name="Macchietto M.G."/>
            <person name="Kania S.A."/>
            <person name="Gerhold R.W."/>
            <person name="Richards J.E."/>
            <person name="Wolf T.M."/>
        </authorList>
    </citation>
    <scope>NUCLEOTIDE SEQUENCE</scope>
    <source>
        <strain evidence="1">MNPRO001-30</strain>
        <tissue evidence="1">Meninges</tissue>
    </source>
</reference>
<name>A0AAD5MHV9_PARTN</name>
<sequence length="72" mass="8134">MNMKGLLKEVMEGKLNGVMVQRFKNSRDVTVLSTAHYATENPCANKFEVVEMYNRRKSLVDQSDQIAAISPT</sequence>
<dbReference type="EMBL" id="JAHQIW010000679">
    <property type="protein sequence ID" value="KAJ1349521.1"/>
    <property type="molecule type" value="Genomic_DNA"/>
</dbReference>
<organism evidence="1 2">
    <name type="scientific">Parelaphostrongylus tenuis</name>
    <name type="common">Meningeal worm</name>
    <dbReference type="NCBI Taxonomy" id="148309"/>
    <lineage>
        <taxon>Eukaryota</taxon>
        <taxon>Metazoa</taxon>
        <taxon>Ecdysozoa</taxon>
        <taxon>Nematoda</taxon>
        <taxon>Chromadorea</taxon>
        <taxon>Rhabditida</taxon>
        <taxon>Rhabditina</taxon>
        <taxon>Rhabditomorpha</taxon>
        <taxon>Strongyloidea</taxon>
        <taxon>Metastrongylidae</taxon>
        <taxon>Parelaphostrongylus</taxon>
    </lineage>
</organism>
<comment type="caution">
    <text evidence="1">The sequence shown here is derived from an EMBL/GenBank/DDBJ whole genome shotgun (WGS) entry which is preliminary data.</text>
</comment>
<protein>
    <submittedName>
        <fullName evidence="1">Uncharacterized protein</fullName>
    </submittedName>
</protein>
<dbReference type="Proteomes" id="UP001196413">
    <property type="component" value="Unassembled WGS sequence"/>
</dbReference>
<proteinExistence type="predicted"/>
<evidence type="ECO:0000313" key="1">
    <source>
        <dbReference type="EMBL" id="KAJ1349521.1"/>
    </source>
</evidence>